<evidence type="ECO:0000313" key="3">
    <source>
        <dbReference type="Proteomes" id="UP000189810"/>
    </source>
</evidence>
<feature type="transmembrane region" description="Helical" evidence="1">
    <location>
        <begin position="6"/>
        <end position="27"/>
    </location>
</feature>
<dbReference type="RefSeq" id="WP_079653427.1">
    <property type="nucleotide sequence ID" value="NZ_LT670846.1"/>
</dbReference>
<evidence type="ECO:0000256" key="1">
    <source>
        <dbReference type="SAM" id="Phobius"/>
    </source>
</evidence>
<reference evidence="2 3" key="1">
    <citation type="submission" date="2016-11" db="EMBL/GenBank/DDBJ databases">
        <authorList>
            <person name="Jaros S."/>
            <person name="Januszkiewicz K."/>
            <person name="Wedrychowicz H."/>
        </authorList>
    </citation>
    <scope>NUCLEOTIDE SEQUENCE [LARGE SCALE GENOMIC DNA]</scope>
    <source>
        <strain evidence="2 3">DSM 19557</strain>
    </source>
</reference>
<protein>
    <submittedName>
        <fullName evidence="2">Uncharacterized protein</fullName>
    </submittedName>
</protein>
<keyword evidence="1" id="KW-0472">Membrane</keyword>
<dbReference type="STRING" id="381751.SAMN05444391_0233"/>
<feature type="transmembrane region" description="Helical" evidence="1">
    <location>
        <begin position="81"/>
        <end position="99"/>
    </location>
</feature>
<dbReference type="AlphaFoldDB" id="A0A1M6QH61"/>
<keyword evidence="1" id="KW-1133">Transmembrane helix</keyword>
<dbReference type="EMBL" id="LT670846">
    <property type="protein sequence ID" value="SHK19450.1"/>
    <property type="molecule type" value="Genomic_DNA"/>
</dbReference>
<sequence>MSLFLHSLFAYSTIFLNFLAAILYALNYIILKDERVLKYAIVFHGVSVVTSVFAAINGLYVSNIPLVASKLPFIWGFPHKWNGLFLSLVNLVTFALVWLKREALGRKLLYISILLILLLFLQTLTGWMIKLVFFA</sequence>
<keyword evidence="3" id="KW-1185">Reference proteome</keyword>
<organism evidence="2 3">
    <name type="scientific">Thermocrinis minervae</name>
    <dbReference type="NCBI Taxonomy" id="381751"/>
    <lineage>
        <taxon>Bacteria</taxon>
        <taxon>Pseudomonadati</taxon>
        <taxon>Aquificota</taxon>
        <taxon>Aquificia</taxon>
        <taxon>Aquificales</taxon>
        <taxon>Aquificaceae</taxon>
        <taxon>Thermocrinis</taxon>
    </lineage>
</organism>
<feature type="transmembrane region" description="Helical" evidence="1">
    <location>
        <begin position="39"/>
        <end position="61"/>
    </location>
</feature>
<name>A0A1M6QH61_9AQUI</name>
<dbReference type="OrthoDB" id="14749at2"/>
<evidence type="ECO:0000313" key="2">
    <source>
        <dbReference type="EMBL" id="SHK19450.1"/>
    </source>
</evidence>
<keyword evidence="1" id="KW-0812">Transmembrane</keyword>
<accession>A0A1M6QH61</accession>
<dbReference type="Proteomes" id="UP000189810">
    <property type="component" value="Chromosome I"/>
</dbReference>
<gene>
    <name evidence="2" type="ORF">SAMN05444391_0233</name>
</gene>
<proteinExistence type="predicted"/>
<feature type="transmembrane region" description="Helical" evidence="1">
    <location>
        <begin position="108"/>
        <end position="129"/>
    </location>
</feature>